<organism evidence="2 3">
    <name type="scientific">Lignipirellula cremea</name>
    <dbReference type="NCBI Taxonomy" id="2528010"/>
    <lineage>
        <taxon>Bacteria</taxon>
        <taxon>Pseudomonadati</taxon>
        <taxon>Planctomycetota</taxon>
        <taxon>Planctomycetia</taxon>
        <taxon>Pirellulales</taxon>
        <taxon>Pirellulaceae</taxon>
        <taxon>Lignipirellula</taxon>
    </lineage>
</organism>
<feature type="region of interest" description="Disordered" evidence="1">
    <location>
        <begin position="22"/>
        <end position="69"/>
    </location>
</feature>
<dbReference type="Pfam" id="PF11154">
    <property type="entry name" value="DUF2934"/>
    <property type="match status" value="1"/>
</dbReference>
<feature type="compositionally biased region" description="Basic and acidic residues" evidence="1">
    <location>
        <begin position="43"/>
        <end position="53"/>
    </location>
</feature>
<protein>
    <recommendedName>
        <fullName evidence="4">DUF2934 domain-containing protein</fullName>
    </recommendedName>
</protein>
<accession>A0A518DRJ0</accession>
<dbReference type="InterPro" id="IPR021327">
    <property type="entry name" value="DUF2934"/>
</dbReference>
<proteinExistence type="predicted"/>
<dbReference type="KEGG" id="lcre:Pla8534_22460"/>
<dbReference type="OrthoDB" id="283234at2"/>
<name>A0A518DRJ0_9BACT</name>
<dbReference type="EMBL" id="CP036433">
    <property type="protein sequence ID" value="QDU94455.1"/>
    <property type="molecule type" value="Genomic_DNA"/>
</dbReference>
<gene>
    <name evidence="2" type="ORF">Pla8534_22460</name>
</gene>
<dbReference type="Proteomes" id="UP000317648">
    <property type="component" value="Chromosome"/>
</dbReference>
<dbReference type="RefSeq" id="WP_145052885.1">
    <property type="nucleotide sequence ID" value="NZ_CP036433.1"/>
</dbReference>
<evidence type="ECO:0000313" key="2">
    <source>
        <dbReference type="EMBL" id="QDU94455.1"/>
    </source>
</evidence>
<dbReference type="AlphaFoldDB" id="A0A518DRJ0"/>
<evidence type="ECO:0008006" key="4">
    <source>
        <dbReference type="Google" id="ProtNLM"/>
    </source>
</evidence>
<evidence type="ECO:0000313" key="3">
    <source>
        <dbReference type="Proteomes" id="UP000317648"/>
    </source>
</evidence>
<sequence>MNSGAEHEQAIREAAYVAWEQAGKPDGDGAEFWLQAEKSLQQAEDRTRDRVEEASEESFPASDAPAWNP</sequence>
<evidence type="ECO:0000256" key="1">
    <source>
        <dbReference type="SAM" id="MobiDB-lite"/>
    </source>
</evidence>
<reference evidence="2 3" key="1">
    <citation type="submission" date="2019-02" db="EMBL/GenBank/DDBJ databases">
        <title>Deep-cultivation of Planctomycetes and their phenomic and genomic characterization uncovers novel biology.</title>
        <authorList>
            <person name="Wiegand S."/>
            <person name="Jogler M."/>
            <person name="Boedeker C."/>
            <person name="Pinto D."/>
            <person name="Vollmers J."/>
            <person name="Rivas-Marin E."/>
            <person name="Kohn T."/>
            <person name="Peeters S.H."/>
            <person name="Heuer A."/>
            <person name="Rast P."/>
            <person name="Oberbeckmann S."/>
            <person name="Bunk B."/>
            <person name="Jeske O."/>
            <person name="Meyerdierks A."/>
            <person name="Storesund J.E."/>
            <person name="Kallscheuer N."/>
            <person name="Luecker S."/>
            <person name="Lage O.M."/>
            <person name="Pohl T."/>
            <person name="Merkel B.J."/>
            <person name="Hornburger P."/>
            <person name="Mueller R.-W."/>
            <person name="Bruemmer F."/>
            <person name="Labrenz M."/>
            <person name="Spormann A.M."/>
            <person name="Op den Camp H."/>
            <person name="Overmann J."/>
            <person name="Amann R."/>
            <person name="Jetten M.S.M."/>
            <person name="Mascher T."/>
            <person name="Medema M.H."/>
            <person name="Devos D.P."/>
            <person name="Kaster A.-K."/>
            <person name="Ovreas L."/>
            <person name="Rohde M."/>
            <person name="Galperin M.Y."/>
            <person name="Jogler C."/>
        </authorList>
    </citation>
    <scope>NUCLEOTIDE SEQUENCE [LARGE SCALE GENOMIC DNA]</scope>
    <source>
        <strain evidence="2 3">Pla85_3_4</strain>
    </source>
</reference>
<keyword evidence="3" id="KW-1185">Reference proteome</keyword>